<dbReference type="GO" id="GO:0071555">
    <property type="term" value="P:cell wall organization"/>
    <property type="evidence" value="ECO:0007669"/>
    <property type="project" value="UniProtKB-KW"/>
</dbReference>
<comment type="catalytic activity">
    <reaction evidence="1">
        <text>Hydrolysis of (1-&gt;3)-beta-D-glucosidic linkages in (1-&gt;3)-beta-D-glucans.</text>
        <dbReference type="EC" id="3.2.1.39"/>
    </reaction>
</comment>
<keyword evidence="8" id="KW-0325">Glycoprotein</keyword>
<dbReference type="PANTHER" id="PTHR16631:SF17">
    <property type="entry name" value="GLUCAN ENDO-1,3-BETA-GLUCOSIDASE BTGC"/>
    <property type="match status" value="1"/>
</dbReference>
<keyword evidence="16" id="KW-1133">Transmembrane helix</keyword>
<proteinExistence type="inferred from homology"/>
<keyword evidence="10" id="KW-0961">Cell wall biogenesis/degradation</keyword>
<dbReference type="GO" id="GO:0009986">
    <property type="term" value="C:cell surface"/>
    <property type="evidence" value="ECO:0007669"/>
    <property type="project" value="TreeGrafter"/>
</dbReference>
<dbReference type="GO" id="GO:0042973">
    <property type="term" value="F:glucan endo-1,3-beta-D-glucosidase activity"/>
    <property type="evidence" value="ECO:0007669"/>
    <property type="project" value="UniProtKB-EC"/>
</dbReference>
<evidence type="ECO:0000256" key="9">
    <source>
        <dbReference type="ARBA" id="ARBA00023277"/>
    </source>
</evidence>
<evidence type="ECO:0000256" key="12">
    <source>
        <dbReference type="ARBA" id="ARBA00037649"/>
    </source>
</evidence>
<feature type="compositionally biased region" description="Basic and acidic residues" evidence="15">
    <location>
        <begin position="250"/>
        <end position="260"/>
    </location>
</feature>
<protein>
    <recommendedName>
        <fullName evidence="4">glucan endo-1,3-beta-D-glucosidase</fullName>
        <ecNumber evidence="4">3.2.1.39</ecNumber>
    </recommendedName>
    <alternativeName>
        <fullName evidence="14">Endo-1,3-beta-glucanase btgC</fullName>
    </alternativeName>
    <alternativeName>
        <fullName evidence="13">Laminarinase btgC</fullName>
    </alternativeName>
</protein>
<keyword evidence="6" id="KW-0378">Hydrolase</keyword>
<evidence type="ECO:0000256" key="15">
    <source>
        <dbReference type="SAM" id="MobiDB-lite"/>
    </source>
</evidence>
<feature type="compositionally biased region" description="Pro residues" evidence="15">
    <location>
        <begin position="228"/>
        <end position="237"/>
    </location>
</feature>
<dbReference type="VEuPathDB" id="FungiDB:TRICI_000153"/>
<comment type="caution">
    <text evidence="17">The sequence shown here is derived from an EMBL/GenBank/DDBJ whole genome shotgun (WGS) entry which is preliminary data.</text>
</comment>
<evidence type="ECO:0000256" key="4">
    <source>
        <dbReference type="ARBA" id="ARBA00012780"/>
    </source>
</evidence>
<evidence type="ECO:0000313" key="18">
    <source>
        <dbReference type="Proteomes" id="UP000761534"/>
    </source>
</evidence>
<dbReference type="GO" id="GO:0005886">
    <property type="term" value="C:plasma membrane"/>
    <property type="evidence" value="ECO:0007669"/>
    <property type="project" value="UniProtKB-SubCell"/>
</dbReference>
<keyword evidence="5" id="KW-1003">Cell membrane</keyword>
<evidence type="ECO:0000256" key="5">
    <source>
        <dbReference type="ARBA" id="ARBA00022475"/>
    </source>
</evidence>
<dbReference type="PANTHER" id="PTHR16631">
    <property type="entry name" value="GLUCAN 1,3-BETA-GLUCOSIDASE"/>
    <property type="match status" value="1"/>
</dbReference>
<dbReference type="GO" id="GO:0005576">
    <property type="term" value="C:extracellular region"/>
    <property type="evidence" value="ECO:0007669"/>
    <property type="project" value="TreeGrafter"/>
</dbReference>
<evidence type="ECO:0000256" key="2">
    <source>
        <dbReference type="ARBA" id="ARBA00004401"/>
    </source>
</evidence>
<evidence type="ECO:0000313" key="17">
    <source>
        <dbReference type="EMBL" id="KAA8917714.1"/>
    </source>
</evidence>
<evidence type="ECO:0000256" key="6">
    <source>
        <dbReference type="ARBA" id="ARBA00022801"/>
    </source>
</evidence>
<name>A0A642VEA7_9ASCO</name>
<evidence type="ECO:0000256" key="11">
    <source>
        <dbReference type="ARBA" id="ARBA00023326"/>
    </source>
</evidence>
<dbReference type="Proteomes" id="UP000761534">
    <property type="component" value="Unassembled WGS sequence"/>
</dbReference>
<dbReference type="GO" id="GO:0000272">
    <property type="term" value="P:polysaccharide catabolic process"/>
    <property type="evidence" value="ECO:0007669"/>
    <property type="project" value="UniProtKB-KW"/>
</dbReference>
<comment type="function">
    <text evidence="12">Glucanases play a role in cell expansion during growth, in cell-cell fusion during mating, and in spore release during sporulation. This enzyme may be involved in beta-glucan degradation. Active on laminarin and lichenan.</text>
</comment>
<feature type="transmembrane region" description="Helical" evidence="16">
    <location>
        <begin position="280"/>
        <end position="300"/>
    </location>
</feature>
<keyword evidence="11" id="KW-0624">Polysaccharide degradation</keyword>
<dbReference type="AlphaFoldDB" id="A0A642VEA7"/>
<comment type="similarity">
    <text evidence="3">Belongs to the glycosyl hydrolase 17 family.</text>
</comment>
<gene>
    <name evidence="17" type="ORF">TRICI_000153</name>
</gene>
<evidence type="ECO:0000256" key="8">
    <source>
        <dbReference type="ARBA" id="ARBA00023180"/>
    </source>
</evidence>
<reference evidence="17" key="1">
    <citation type="journal article" date="2019" name="G3 (Bethesda)">
        <title>Genome Assemblies of Two Rare Opportunistic Yeast Pathogens: Diutina rugosa (syn. Candida rugosa) and Trichomonascus ciferrii (syn. Candida ciferrii).</title>
        <authorList>
            <person name="Mixao V."/>
            <person name="Saus E."/>
            <person name="Hansen A.P."/>
            <person name="Lass-Florl C."/>
            <person name="Gabaldon T."/>
        </authorList>
    </citation>
    <scope>NUCLEOTIDE SEQUENCE</scope>
    <source>
        <strain evidence="17">CBS 4856</strain>
    </source>
</reference>
<evidence type="ECO:0000256" key="14">
    <source>
        <dbReference type="ARBA" id="ARBA00043078"/>
    </source>
</evidence>
<feature type="region of interest" description="Disordered" evidence="15">
    <location>
        <begin position="217"/>
        <end position="260"/>
    </location>
</feature>
<keyword evidence="9" id="KW-0119">Carbohydrate metabolism</keyword>
<keyword evidence="7 16" id="KW-0472">Membrane</keyword>
<sequence length="622" mass="68990">MVGKTRVFSKTDHSLRCIDSDTESGLDCTTGVVGAGGRKPDFISDASCDYQTPDVTHGGQHTGVTPIANKYSVNVDDFLASDEGSADNSNKKMDATVVKRDTSMLTDTEPASQLISPRKLLSVQYCSTPAVSAADLRARSAMRREHAETVKAVPDIAEEFTSANLPPYAISANPRSADVATMIEYSSLESSGPQLNPSIERPAAATATTDAFEDVDLEAPPTHHDPPDPPSSLPPSPSLSQNSDPTVYRKHVEQNENEKKNEGEWFDRKAAYKVQLKKSLIILLIAALALSILFNIIQALSNNSNQGRQPVIIQPIMNHTQLERTQPSFYTDPDIQEMFGDSALKKVFYGINYTPPNSIYPQCGVDQKQVAKDIATLSQLTNRVRLFSTDCEQADMVLNAIQGLGVNMTVSMGLWVNRFAEVTVRQLANMRRILNKYPSKLINSIILGNEVLFRDDLSDQELIGFIEYVKEYLERKGLHIPVGTSEVGFKWSPGLASHVDIMGVNIQPFFGGADVNRSLTWTYDYLLEEISTKRTSRNTEIVLSEVGWPIKGDPLHLANPGIQQLQLFLDNWVCANQNSDVGWYWHEAFDTPWNDLRKHNYWGILGDDNKLKPNLTLPDCSH</sequence>
<dbReference type="EC" id="3.2.1.39" evidence="4"/>
<evidence type="ECO:0000256" key="3">
    <source>
        <dbReference type="ARBA" id="ARBA00008773"/>
    </source>
</evidence>
<accession>A0A642VEA7</accession>
<dbReference type="Gene3D" id="3.20.20.80">
    <property type="entry name" value="Glycosidases"/>
    <property type="match status" value="2"/>
</dbReference>
<evidence type="ECO:0000256" key="10">
    <source>
        <dbReference type="ARBA" id="ARBA00023316"/>
    </source>
</evidence>
<evidence type="ECO:0000256" key="7">
    <source>
        <dbReference type="ARBA" id="ARBA00023136"/>
    </source>
</evidence>
<dbReference type="EMBL" id="SWFS01000014">
    <property type="protein sequence ID" value="KAA8917714.1"/>
    <property type="molecule type" value="Genomic_DNA"/>
</dbReference>
<comment type="subcellular location">
    <subcellularLocation>
        <location evidence="2">Cell membrane</location>
        <topology evidence="2">Single-pass type II membrane protein</topology>
    </subcellularLocation>
</comment>
<keyword evidence="16" id="KW-0812">Transmembrane</keyword>
<dbReference type="GO" id="GO:0009277">
    <property type="term" value="C:fungal-type cell wall"/>
    <property type="evidence" value="ECO:0007669"/>
    <property type="project" value="TreeGrafter"/>
</dbReference>
<evidence type="ECO:0000256" key="16">
    <source>
        <dbReference type="SAM" id="Phobius"/>
    </source>
</evidence>
<dbReference type="SUPFAM" id="SSF51445">
    <property type="entry name" value="(Trans)glycosidases"/>
    <property type="match status" value="1"/>
</dbReference>
<dbReference type="InterPro" id="IPR050732">
    <property type="entry name" value="Beta-glucan_modifiers"/>
</dbReference>
<organism evidence="17 18">
    <name type="scientific">Trichomonascus ciferrii</name>
    <dbReference type="NCBI Taxonomy" id="44093"/>
    <lineage>
        <taxon>Eukaryota</taxon>
        <taxon>Fungi</taxon>
        <taxon>Dikarya</taxon>
        <taxon>Ascomycota</taxon>
        <taxon>Saccharomycotina</taxon>
        <taxon>Dipodascomycetes</taxon>
        <taxon>Dipodascales</taxon>
        <taxon>Trichomonascaceae</taxon>
        <taxon>Trichomonascus</taxon>
        <taxon>Trichomonascus ciferrii complex</taxon>
    </lineage>
</organism>
<evidence type="ECO:0000256" key="13">
    <source>
        <dbReference type="ARBA" id="ARBA00042373"/>
    </source>
</evidence>
<keyword evidence="18" id="KW-1185">Reference proteome</keyword>
<dbReference type="InterPro" id="IPR017853">
    <property type="entry name" value="GH"/>
</dbReference>
<dbReference type="OrthoDB" id="68336at2759"/>
<evidence type="ECO:0000256" key="1">
    <source>
        <dbReference type="ARBA" id="ARBA00000382"/>
    </source>
</evidence>